<comment type="caution">
    <text evidence="3">The sequence shown here is derived from an EMBL/GenBank/DDBJ whole genome shotgun (WGS) entry which is preliminary data.</text>
</comment>
<evidence type="ECO:0000313" key="4">
    <source>
        <dbReference type="Proteomes" id="UP001281761"/>
    </source>
</evidence>
<dbReference type="PANTHER" id="PTHR11909">
    <property type="entry name" value="CASEIN KINASE-RELATED"/>
    <property type="match status" value="1"/>
</dbReference>
<feature type="compositionally biased region" description="Low complexity" evidence="1">
    <location>
        <begin position="839"/>
        <end position="850"/>
    </location>
</feature>
<dbReference type="EMBL" id="JARBJD010000341">
    <property type="protein sequence ID" value="KAK2943537.1"/>
    <property type="molecule type" value="Genomic_DNA"/>
</dbReference>
<gene>
    <name evidence="3" type="ORF">BLNAU_21554</name>
</gene>
<feature type="region of interest" description="Disordered" evidence="1">
    <location>
        <begin position="252"/>
        <end position="280"/>
    </location>
</feature>
<feature type="region of interest" description="Disordered" evidence="1">
    <location>
        <begin position="813"/>
        <end position="854"/>
    </location>
</feature>
<feature type="compositionally biased region" description="Low complexity" evidence="1">
    <location>
        <begin position="1083"/>
        <end position="1096"/>
    </location>
</feature>
<dbReference type="InterPro" id="IPR011009">
    <property type="entry name" value="Kinase-like_dom_sf"/>
</dbReference>
<dbReference type="SUPFAM" id="SSF56112">
    <property type="entry name" value="Protein kinase-like (PK-like)"/>
    <property type="match status" value="1"/>
</dbReference>
<keyword evidence="4" id="KW-1185">Reference proteome</keyword>
<dbReference type="InterPro" id="IPR000719">
    <property type="entry name" value="Prot_kinase_dom"/>
</dbReference>
<sequence>MELLDDDLRTILAHSVNNRLSVALQQHYALSMLACIESLHELGWIHNNISPEHFVRRNNGSAENELVLIDFSHATRFNSATPSYPTQTSAKCGKHCAYVSLNCHRGEKRSWSDDIWSWFFIVLEMNVGSLPWSNTDTWEESFAKKIEWEKGMKQLSETHTVSSISDSVTGPINPSSCDARTFSLHSSTPSSNNKNATVTATEPFCTPQHSTVMPQTPSFFVALFKLLSNLRFGEKADFNEIQQILHLLWDESDNGMKHPGSSTTTNRSSQNSSPMLSQSISATLEHNPSNSVSHHVILPVSKGTEWTELIRNGATDRSILQVISPSQSEISPHSLSTSFDYSTPYEIPSLLMSQTPFQNSNSSLFLTPSSSLKALGNATRKVLGRREEDAESTLWSHSFTLSSDDDGGPSTPLSQTSSLSQESPISHIPFSLSQLLSRTPVADRKNRQRDHVPRVTQVKELSAAEGKWVDEEQMQTEDTHHSASSLSIPLSELSIAFVKPEEPDQSILSPFSGVDETESSSTFQQEVRDLRRHLSLSIHSHHLHPHHITLVDRTPLRSSLLTTPHSHTFSPFFASPSSSPDRDSQFALLTPSEVYDVMNSHTTECLLFDVTRLSPPPTSETAEGRIGVGTHSSSVPNFFGVVSDILSPSSPFRAIPQPSDPHHVSPSLLSFPRFLVRFWALLLDSVRCNVLFTDIQRSLLIVLSHDRDLGLLNHSSFKVDFSLSRSQPFPHLSFSLSSSHHLSSSLSTSSLWSGKDEALGQEHLPPPPLGMSSELTQRDISFDVSPASSFCYLPSLSLADQLTSMTSQMGEESVELTGRQIGELLSQRRRKARRRRDQSTMTSSSLSHLSTKNRNIQSADSSQLLFDLSDSTPTLSIGDPFQPHLDMSVVFKSLAGDRSSTRRTQLLVDTDSSLVSDARHQPAMRRVYSSLRPSFSCEAPEIGVEEEGEVFGENESEEKRAVGDVITRSYSFPLLSPTQAAHLSQSEIIHPEAVRNSTTEHTSKETPKQSNEGEEEEDSDDDTSEDESILSAETEEECLFNPSPDPSFTPSFAAPTHPTRLDENGALQKKSLLSLSLLHSTFPLPPLSSTSLPESTFVQSSHSPSHLRRADLSLLHSAPSFTPQTESQKSVSLERVSLSDQLSGLDPERSPFSTRSATILPTLSSGLRSVRFGPTSKDDGT</sequence>
<organism evidence="3 4">
    <name type="scientific">Blattamonas nauphoetae</name>
    <dbReference type="NCBI Taxonomy" id="2049346"/>
    <lineage>
        <taxon>Eukaryota</taxon>
        <taxon>Metamonada</taxon>
        <taxon>Preaxostyla</taxon>
        <taxon>Oxymonadida</taxon>
        <taxon>Blattamonas</taxon>
    </lineage>
</organism>
<feature type="domain" description="Protein kinase" evidence="2">
    <location>
        <begin position="1"/>
        <end position="307"/>
    </location>
</feature>
<feature type="compositionally biased region" description="Low complexity" evidence="1">
    <location>
        <begin position="261"/>
        <end position="280"/>
    </location>
</feature>
<feature type="region of interest" description="Disordered" evidence="1">
    <location>
        <begin position="397"/>
        <end position="422"/>
    </location>
</feature>
<evidence type="ECO:0000256" key="1">
    <source>
        <dbReference type="SAM" id="MobiDB-lite"/>
    </source>
</evidence>
<dbReference type="PROSITE" id="PS50011">
    <property type="entry name" value="PROTEIN_KINASE_DOM"/>
    <property type="match status" value="1"/>
</dbReference>
<feature type="region of interest" description="Disordered" evidence="1">
    <location>
        <begin position="1118"/>
        <end position="1157"/>
    </location>
</feature>
<feature type="compositionally biased region" description="Low complexity" evidence="1">
    <location>
        <begin position="408"/>
        <end position="421"/>
    </location>
</feature>
<feature type="region of interest" description="Disordered" evidence="1">
    <location>
        <begin position="992"/>
        <end position="1065"/>
    </location>
</feature>
<proteinExistence type="predicted"/>
<reference evidence="3 4" key="1">
    <citation type="journal article" date="2022" name="bioRxiv">
        <title>Genomics of Preaxostyla Flagellates Illuminates Evolutionary Transitions and the Path Towards Mitochondrial Loss.</title>
        <authorList>
            <person name="Novak L.V.F."/>
            <person name="Treitli S.C."/>
            <person name="Pyrih J."/>
            <person name="Halakuc P."/>
            <person name="Pipaliya S.V."/>
            <person name="Vacek V."/>
            <person name="Brzon O."/>
            <person name="Soukal P."/>
            <person name="Eme L."/>
            <person name="Dacks J.B."/>
            <person name="Karnkowska A."/>
            <person name="Elias M."/>
            <person name="Hampl V."/>
        </authorList>
    </citation>
    <scope>NUCLEOTIDE SEQUENCE [LARGE SCALE GENOMIC DNA]</scope>
    <source>
        <strain evidence="3">NAU3</strain>
        <tissue evidence="3">Gut</tissue>
    </source>
</reference>
<protein>
    <recommendedName>
        <fullName evidence="2">Protein kinase domain-containing protein</fullName>
    </recommendedName>
</protein>
<dbReference type="InterPro" id="IPR050235">
    <property type="entry name" value="CK1_Ser-Thr_kinase"/>
</dbReference>
<feature type="compositionally biased region" description="Acidic residues" evidence="1">
    <location>
        <begin position="1012"/>
        <end position="1038"/>
    </location>
</feature>
<evidence type="ECO:0000313" key="3">
    <source>
        <dbReference type="EMBL" id="KAK2943537.1"/>
    </source>
</evidence>
<evidence type="ECO:0000259" key="2">
    <source>
        <dbReference type="PROSITE" id="PS50011"/>
    </source>
</evidence>
<feature type="region of interest" description="Disordered" evidence="1">
    <location>
        <begin position="1083"/>
        <end position="1106"/>
    </location>
</feature>
<dbReference type="Proteomes" id="UP001281761">
    <property type="component" value="Unassembled WGS sequence"/>
</dbReference>
<feature type="region of interest" description="Disordered" evidence="1">
    <location>
        <begin position="439"/>
        <end position="485"/>
    </location>
</feature>
<name>A0ABQ9WVL6_9EUKA</name>
<feature type="compositionally biased region" description="Basic and acidic residues" evidence="1">
    <location>
        <begin position="441"/>
        <end position="453"/>
    </location>
</feature>
<accession>A0ABQ9WVL6</accession>
<feature type="compositionally biased region" description="Polar residues" evidence="1">
    <location>
        <begin position="1119"/>
        <end position="1131"/>
    </location>
</feature>
<dbReference type="Gene3D" id="1.10.510.10">
    <property type="entry name" value="Transferase(Phosphotransferase) domain 1"/>
    <property type="match status" value="1"/>
</dbReference>
<feature type="compositionally biased region" description="Basic residues" evidence="1">
    <location>
        <begin position="827"/>
        <end position="836"/>
    </location>
</feature>